<proteinExistence type="predicted"/>
<dbReference type="VEuPathDB" id="VectorBase:AATE000436"/>
<reference evidence="1" key="1">
    <citation type="submission" date="2022-08" db="UniProtKB">
        <authorList>
            <consortium name="EnsemblMetazoa"/>
        </authorList>
    </citation>
    <scope>IDENTIFICATION</scope>
    <source>
        <strain evidence="1">EBRO</strain>
    </source>
</reference>
<dbReference type="EnsemblMetazoa" id="AATE000436-RA">
    <property type="protein sequence ID" value="AATE000436-PA.1"/>
    <property type="gene ID" value="AATE000436"/>
</dbReference>
<organism evidence="1">
    <name type="scientific">Anopheles atroparvus</name>
    <name type="common">European mosquito</name>
    <dbReference type="NCBI Taxonomy" id="41427"/>
    <lineage>
        <taxon>Eukaryota</taxon>
        <taxon>Metazoa</taxon>
        <taxon>Ecdysozoa</taxon>
        <taxon>Arthropoda</taxon>
        <taxon>Hexapoda</taxon>
        <taxon>Insecta</taxon>
        <taxon>Pterygota</taxon>
        <taxon>Neoptera</taxon>
        <taxon>Endopterygota</taxon>
        <taxon>Diptera</taxon>
        <taxon>Nematocera</taxon>
        <taxon>Culicoidea</taxon>
        <taxon>Culicidae</taxon>
        <taxon>Anophelinae</taxon>
        <taxon>Anopheles</taxon>
    </lineage>
</organism>
<evidence type="ECO:0000313" key="1">
    <source>
        <dbReference type="EnsemblMetazoa" id="AATE000436-PA.1"/>
    </source>
</evidence>
<sequence length="177" mass="19824">MWMPLLWVPNSVRRFDFFVPHPAPMFDFGRLRTVQLMLLLLLLFVLALMEMNVLELLLLQQLHHLKLAIGIDHVYLLVARVDRIAGVNVQILLEVLRVVEQGFHADFARVVPVVVLPAGTDKLVQLRDARGIAVILRQIGAAPRSAPILLHDLAIVNVPAVHQLGALLLGSYEFNDA</sequence>
<name>A0A182IJP2_ANOAO</name>
<dbReference type="AlphaFoldDB" id="A0A182IJP2"/>
<accession>A0A182IJP2</accession>
<protein>
    <submittedName>
        <fullName evidence="1">Uncharacterized protein</fullName>
    </submittedName>
</protein>